<dbReference type="InterPro" id="IPR001650">
    <property type="entry name" value="Helicase_C-like"/>
</dbReference>
<evidence type="ECO:0000256" key="1">
    <source>
        <dbReference type="ARBA" id="ARBA00022801"/>
    </source>
</evidence>
<dbReference type="Pfam" id="PF00271">
    <property type="entry name" value="Helicase_C"/>
    <property type="match status" value="1"/>
</dbReference>
<evidence type="ECO:0000313" key="5">
    <source>
        <dbReference type="Proteomes" id="UP000230556"/>
    </source>
</evidence>
<sequence length="77" mass="8578">VFVVVPLIEEAEDAEGNPQKSLKLLEINLKKRFPSLSIDIMHGKMKEAEKTEHLQAFRDGTTDILVATSMVEVGLDI</sequence>
<dbReference type="Proteomes" id="UP000230556">
    <property type="component" value="Unassembled WGS sequence"/>
</dbReference>
<keyword evidence="2 4" id="KW-0067">ATP-binding</keyword>
<keyword evidence="2 4" id="KW-0547">Nucleotide-binding</keyword>
<dbReference type="EMBL" id="PFFO01000098">
    <property type="protein sequence ID" value="PIW07806.1"/>
    <property type="molecule type" value="Genomic_DNA"/>
</dbReference>
<name>A0A2M7FPC0_9BACT</name>
<evidence type="ECO:0000313" key="4">
    <source>
        <dbReference type="EMBL" id="PIW07806.1"/>
    </source>
</evidence>
<dbReference type="GO" id="GO:0016787">
    <property type="term" value="F:hydrolase activity"/>
    <property type="evidence" value="ECO:0007669"/>
    <property type="project" value="UniProtKB-KW"/>
</dbReference>
<dbReference type="Gene3D" id="3.40.50.300">
    <property type="entry name" value="P-loop containing nucleotide triphosphate hydrolases"/>
    <property type="match status" value="1"/>
</dbReference>
<feature type="domain" description="Helicase C-terminal" evidence="3">
    <location>
        <begin position="1"/>
        <end position="77"/>
    </location>
</feature>
<dbReference type="SUPFAM" id="SSF52540">
    <property type="entry name" value="P-loop containing nucleoside triphosphate hydrolases"/>
    <property type="match status" value="1"/>
</dbReference>
<evidence type="ECO:0000256" key="2">
    <source>
        <dbReference type="ARBA" id="ARBA00022806"/>
    </source>
</evidence>
<dbReference type="InterPro" id="IPR027417">
    <property type="entry name" value="P-loop_NTPase"/>
</dbReference>
<dbReference type="InterPro" id="IPR047112">
    <property type="entry name" value="RecG/Mfd"/>
</dbReference>
<proteinExistence type="predicted"/>
<gene>
    <name evidence="4" type="ORF">COW38_02240</name>
</gene>
<evidence type="ECO:0000259" key="3">
    <source>
        <dbReference type="PROSITE" id="PS51194"/>
    </source>
</evidence>
<dbReference type="GO" id="GO:0003678">
    <property type="term" value="F:DNA helicase activity"/>
    <property type="evidence" value="ECO:0007669"/>
    <property type="project" value="TreeGrafter"/>
</dbReference>
<dbReference type="PANTHER" id="PTHR47964:SF1">
    <property type="entry name" value="ATP-DEPENDENT DNA HELICASE HOMOLOG RECG, CHLOROPLASTIC"/>
    <property type="match status" value="1"/>
</dbReference>
<keyword evidence="1" id="KW-0378">Hydrolase</keyword>
<protein>
    <submittedName>
        <fullName evidence="4">ATP-dependent DNA helicase RecG</fullName>
    </submittedName>
</protein>
<organism evidence="4 5">
    <name type="scientific">Candidatus Collierbacteria bacterium CG17_big_fil_post_rev_8_21_14_2_50_45_7</name>
    <dbReference type="NCBI Taxonomy" id="1974536"/>
    <lineage>
        <taxon>Bacteria</taxon>
        <taxon>Candidatus Collieribacteriota</taxon>
    </lineage>
</organism>
<accession>A0A2M7FPC0</accession>
<feature type="non-terminal residue" evidence="4">
    <location>
        <position position="1"/>
    </location>
</feature>
<keyword evidence="2 4" id="KW-0347">Helicase</keyword>
<comment type="caution">
    <text evidence="4">The sequence shown here is derived from an EMBL/GenBank/DDBJ whole genome shotgun (WGS) entry which is preliminary data.</text>
</comment>
<dbReference type="AlphaFoldDB" id="A0A2M7FPC0"/>
<reference evidence="5" key="1">
    <citation type="submission" date="2017-09" db="EMBL/GenBank/DDBJ databases">
        <title>Depth-based differentiation of microbial function through sediment-hosted aquifers and enrichment of novel symbionts in the deep terrestrial subsurface.</title>
        <authorList>
            <person name="Probst A.J."/>
            <person name="Ladd B."/>
            <person name="Jarett J.K."/>
            <person name="Geller-Mcgrath D.E."/>
            <person name="Sieber C.M.K."/>
            <person name="Emerson J.B."/>
            <person name="Anantharaman K."/>
            <person name="Thomas B.C."/>
            <person name="Malmstrom R."/>
            <person name="Stieglmeier M."/>
            <person name="Klingl A."/>
            <person name="Woyke T."/>
            <person name="Ryan C.M."/>
            <person name="Banfield J.F."/>
        </authorList>
    </citation>
    <scope>NUCLEOTIDE SEQUENCE [LARGE SCALE GENOMIC DNA]</scope>
</reference>
<dbReference type="PANTHER" id="PTHR47964">
    <property type="entry name" value="ATP-DEPENDENT DNA HELICASE HOMOLOG RECG, CHLOROPLASTIC"/>
    <property type="match status" value="1"/>
</dbReference>
<dbReference type="GO" id="GO:0006281">
    <property type="term" value="P:DNA repair"/>
    <property type="evidence" value="ECO:0007669"/>
    <property type="project" value="InterPro"/>
</dbReference>
<dbReference type="PROSITE" id="PS51194">
    <property type="entry name" value="HELICASE_CTER"/>
    <property type="match status" value="1"/>
</dbReference>
<feature type="non-terminal residue" evidence="4">
    <location>
        <position position="77"/>
    </location>
</feature>